<dbReference type="InterPro" id="IPR001830">
    <property type="entry name" value="Glyco_trans_20"/>
</dbReference>
<dbReference type="PANTHER" id="PTHR10788:SF106">
    <property type="entry name" value="BCDNA.GH08860"/>
    <property type="match status" value="1"/>
</dbReference>
<dbReference type="GeneID" id="59379511"/>
<accession>A0A8H6ZRT5</accession>
<dbReference type="InterPro" id="IPR012766">
    <property type="entry name" value="Trehalose_OtsA"/>
</dbReference>
<comment type="pathway">
    <text evidence="5">Carbohydrate biosynthesis.</text>
</comment>
<dbReference type="GO" id="GO:0005946">
    <property type="term" value="C:alpha,alpha-trehalose-phosphate synthase complex (UDP-forming)"/>
    <property type="evidence" value="ECO:0007669"/>
    <property type="project" value="TreeGrafter"/>
</dbReference>
<protein>
    <recommendedName>
        <fullName evidence="2">alpha,alpha-trehalose-phosphate synthase (UDP-forming)</fullName>
        <ecNumber evidence="2">2.4.1.15</ecNumber>
    </recommendedName>
    <alternativeName>
        <fullName evidence="6">UDP-glucose-glucosephosphate glucosyltransferase</fullName>
    </alternativeName>
</protein>
<comment type="similarity">
    <text evidence="1">Belongs to the glycosyltransferase 20 family.</text>
</comment>
<dbReference type="PANTHER" id="PTHR10788">
    <property type="entry name" value="TREHALOSE-6-PHOSPHATE SYNTHASE"/>
    <property type="match status" value="1"/>
</dbReference>
<dbReference type="GO" id="GO:0005992">
    <property type="term" value="P:trehalose biosynthetic process"/>
    <property type="evidence" value="ECO:0007669"/>
    <property type="project" value="InterPro"/>
</dbReference>
<evidence type="ECO:0000256" key="1">
    <source>
        <dbReference type="ARBA" id="ARBA00008799"/>
    </source>
</evidence>
<feature type="domain" description="DUF155" evidence="9">
    <location>
        <begin position="699"/>
        <end position="899"/>
    </location>
</feature>
<feature type="region of interest" description="Disordered" evidence="8">
    <location>
        <begin position="604"/>
        <end position="643"/>
    </location>
</feature>
<evidence type="ECO:0000313" key="10">
    <source>
        <dbReference type="EMBL" id="KAF7424386.1"/>
    </source>
</evidence>
<dbReference type="EC" id="2.4.1.15" evidence="2"/>
<dbReference type="NCBIfam" id="TIGR02400">
    <property type="entry name" value="trehalose_OtsA"/>
    <property type="match status" value="1"/>
</dbReference>
<comment type="catalytic activity">
    <reaction evidence="7">
        <text>D-glucose 6-phosphate + UDP-alpha-D-glucose = alpha,alpha-trehalose 6-phosphate + UDP + H(+)</text>
        <dbReference type="Rhea" id="RHEA:18889"/>
        <dbReference type="ChEBI" id="CHEBI:15378"/>
        <dbReference type="ChEBI" id="CHEBI:58223"/>
        <dbReference type="ChEBI" id="CHEBI:58429"/>
        <dbReference type="ChEBI" id="CHEBI:58885"/>
        <dbReference type="ChEBI" id="CHEBI:61548"/>
        <dbReference type="EC" id="2.4.1.15"/>
    </reaction>
</comment>
<evidence type="ECO:0000256" key="8">
    <source>
        <dbReference type="SAM" id="MobiDB-lite"/>
    </source>
</evidence>
<evidence type="ECO:0000256" key="7">
    <source>
        <dbReference type="ARBA" id="ARBA00048039"/>
    </source>
</evidence>
<evidence type="ECO:0000256" key="3">
    <source>
        <dbReference type="ARBA" id="ARBA00022676"/>
    </source>
</evidence>
<keyword evidence="4" id="KW-0808">Transferase</keyword>
<evidence type="ECO:0000256" key="6">
    <source>
        <dbReference type="ARBA" id="ARBA00029654"/>
    </source>
</evidence>
<gene>
    <name evidence="10" type="primary">TPS1</name>
    <name evidence="10" type="ORF">PC9H_009693</name>
</gene>
<dbReference type="Gene3D" id="3.40.50.2000">
    <property type="entry name" value="Glycogen Phosphorylase B"/>
    <property type="match status" value="2"/>
</dbReference>
<evidence type="ECO:0000313" key="11">
    <source>
        <dbReference type="Proteomes" id="UP000623687"/>
    </source>
</evidence>
<dbReference type="GO" id="GO:0004805">
    <property type="term" value="F:trehalose-phosphatase activity"/>
    <property type="evidence" value="ECO:0007669"/>
    <property type="project" value="TreeGrafter"/>
</dbReference>
<evidence type="ECO:0000259" key="9">
    <source>
        <dbReference type="Pfam" id="PF02582"/>
    </source>
</evidence>
<name>A0A8H6ZRT5_PLEOS</name>
<reference evidence="10" key="1">
    <citation type="submission" date="2019-07" db="EMBL/GenBank/DDBJ databases">
        <authorList>
            <person name="Palmer J.M."/>
        </authorList>
    </citation>
    <scope>NUCLEOTIDE SEQUENCE</scope>
    <source>
        <strain evidence="10">PC9</strain>
    </source>
</reference>
<dbReference type="Pfam" id="PF02582">
    <property type="entry name" value="DUF155"/>
    <property type="match status" value="1"/>
</dbReference>
<evidence type="ECO:0000256" key="4">
    <source>
        <dbReference type="ARBA" id="ARBA00022679"/>
    </source>
</evidence>
<dbReference type="GO" id="GO:0003825">
    <property type="term" value="F:alpha,alpha-trehalose-phosphate synthase (UDP-forming) activity"/>
    <property type="evidence" value="ECO:0007669"/>
    <property type="project" value="UniProtKB-EC"/>
</dbReference>
<dbReference type="RefSeq" id="XP_036628580.1">
    <property type="nucleotide sequence ID" value="XM_036779191.1"/>
</dbReference>
<comment type="caution">
    <text evidence="10">The sequence shown here is derived from an EMBL/GenBank/DDBJ whole genome shotgun (WGS) entry which is preliminary data.</text>
</comment>
<keyword evidence="11" id="KW-1185">Reference proteome</keyword>
<dbReference type="VEuPathDB" id="FungiDB:PC9H_009693"/>
<dbReference type="OrthoDB" id="755951at2759"/>
<dbReference type="Proteomes" id="UP000623687">
    <property type="component" value="Unassembled WGS sequence"/>
</dbReference>
<dbReference type="AlphaFoldDB" id="A0A8H6ZRT5"/>
<feature type="compositionally biased region" description="Low complexity" evidence="8">
    <location>
        <begin position="626"/>
        <end position="638"/>
    </location>
</feature>
<evidence type="ECO:0000256" key="5">
    <source>
        <dbReference type="ARBA" id="ARBA00024331"/>
    </source>
</evidence>
<keyword evidence="3" id="KW-0328">Glycosyltransferase</keyword>
<dbReference type="CDD" id="cd03788">
    <property type="entry name" value="GT20_TPS"/>
    <property type="match status" value="1"/>
</dbReference>
<dbReference type="SUPFAM" id="SSF53756">
    <property type="entry name" value="UDP-Glycosyltransferase/glycogen phosphorylase"/>
    <property type="match status" value="1"/>
</dbReference>
<dbReference type="GO" id="GO:0005829">
    <property type="term" value="C:cytosol"/>
    <property type="evidence" value="ECO:0007669"/>
    <property type="project" value="TreeGrafter"/>
</dbReference>
<dbReference type="FunFam" id="3.40.50.2000:FF:000035">
    <property type="entry name" value="Trehalose-6-phosphate synthase"/>
    <property type="match status" value="1"/>
</dbReference>
<evidence type="ECO:0000256" key="2">
    <source>
        <dbReference type="ARBA" id="ARBA00012538"/>
    </source>
</evidence>
<dbReference type="EMBL" id="JACETU010000007">
    <property type="protein sequence ID" value="KAF7424386.1"/>
    <property type="molecule type" value="Genomic_DNA"/>
</dbReference>
<dbReference type="GO" id="GO:0034605">
    <property type="term" value="P:cellular response to heat"/>
    <property type="evidence" value="ECO:0007669"/>
    <property type="project" value="TreeGrafter"/>
</dbReference>
<sequence length="969" mass="107748">MPTIYSSTSEPSLDNMDLGDNNHLIVVSNRLPITITKDAKGEYHFKMSSGGLVSALSGFKKSLNFTWIGWPGFFIPLKDRPLVDKRLMEEYSCQAVYLDDDVADRHYNGFSNSILWPLFHYHPGEMNFDEENWRAYRQANLKFAQAVVKQLTPNAMVWVQDYHLMLLPMMLRSLIKGEQGELMLGELARITEDVEDDSEAPAFQPVQVPGVKIGFFLHTPFPSSEIYRILPVRREILLGVLYCDLIGFHTYDYARHFLSSCTRILGLPTMPNGVEFEGRLAHVGTFPIGIEPGSFIENLQKDSVKARIAQLEQRFGGVKVIVGVDRLDYIKGVPQKLHALELFLTQHPEWIGKVVLVQLAVPSRQDVEEYQNLRSTVNELVGRINGRFGTVEFMPIHFMHKSLPFDELCALYAVSDVCLVSSTRDGMNLVSYEYIACQQARQGVMILSEFAGAAQSLNGSLVVNPWDSQQVADAIHEAVEMDAATRAENHRKLFKYVNKYSAAFWGSSFIKEMGKIKVGDLNKEGQAELKAKGDAGGSGIDIVNGTVPTPIGDISRRQWSLPSITLMLMLHLPWQRNGVAQLLSRPSSLTNVLRSFSTTRITTNTTASQPGVEEPSKPKPKATTPLRRSASASLAIRSNPTPTRGDIQPVFTLATAERFLFSRLCTSPALPSSARILKESLYIPSWPTTHQNSASKGEIFIFSNGSFVCWGLGEAEARRFASEVIEKSTGAQIAPLRDHETEELEFVTDPSEDTRLQGDLIILGRTPPSNTEIEDSSSSAGLDTNSASLAPSTLLARYAFSQALSRSTALSALEVSLDDYLSSMALLPLSLEQTGKPGMGRKALIKKLGQLMKFRQGINLNRENYLETPDFYWAEPVLEGYFNSMSDALEIKARTTSVNDKITYATEAQSVLRQLLTESSSHRMELIIIALIAVEVVVALIRDGPELWEMTFGHKNPEESTRTSDALLE</sequence>
<proteinExistence type="inferred from homology"/>
<dbReference type="Pfam" id="PF00982">
    <property type="entry name" value="Glyco_transf_20"/>
    <property type="match status" value="1"/>
</dbReference>
<dbReference type="InterPro" id="IPR003734">
    <property type="entry name" value="DUF155"/>
</dbReference>
<organism evidence="10 11">
    <name type="scientific">Pleurotus ostreatus</name>
    <name type="common">Oyster mushroom</name>
    <name type="synonym">White-rot fungus</name>
    <dbReference type="NCBI Taxonomy" id="5322"/>
    <lineage>
        <taxon>Eukaryota</taxon>
        <taxon>Fungi</taxon>
        <taxon>Dikarya</taxon>
        <taxon>Basidiomycota</taxon>
        <taxon>Agaricomycotina</taxon>
        <taxon>Agaricomycetes</taxon>
        <taxon>Agaricomycetidae</taxon>
        <taxon>Agaricales</taxon>
        <taxon>Pleurotineae</taxon>
        <taxon>Pleurotaceae</taxon>
        <taxon>Pleurotus</taxon>
    </lineage>
</organism>
<dbReference type="FunFam" id="3.40.50.2000:FF:000007">
    <property type="entry name" value="Trehalose-6-phosphate synthase"/>
    <property type="match status" value="1"/>
</dbReference>